<dbReference type="SUPFAM" id="SSF52540">
    <property type="entry name" value="P-loop containing nucleoside triphosphate hydrolases"/>
    <property type="match status" value="1"/>
</dbReference>
<dbReference type="InterPro" id="IPR027417">
    <property type="entry name" value="P-loop_NTPase"/>
</dbReference>
<evidence type="ECO:0000256" key="4">
    <source>
        <dbReference type="ARBA" id="ARBA00023163"/>
    </source>
</evidence>
<dbReference type="SUPFAM" id="SSF46689">
    <property type="entry name" value="Homeodomain-like"/>
    <property type="match status" value="1"/>
</dbReference>
<evidence type="ECO:0000259" key="7">
    <source>
        <dbReference type="PROSITE" id="PS50112"/>
    </source>
</evidence>
<dbReference type="GO" id="GO:0006355">
    <property type="term" value="P:regulation of DNA-templated transcription"/>
    <property type="evidence" value="ECO:0007669"/>
    <property type="project" value="InterPro"/>
</dbReference>
<dbReference type="Gene3D" id="1.10.10.60">
    <property type="entry name" value="Homeodomain-like"/>
    <property type="match status" value="1"/>
</dbReference>
<dbReference type="Pfam" id="PF00989">
    <property type="entry name" value="PAS"/>
    <property type="match status" value="1"/>
</dbReference>
<dbReference type="PANTHER" id="PTHR32071">
    <property type="entry name" value="TRANSCRIPTIONAL REGULATORY PROTEIN"/>
    <property type="match status" value="1"/>
</dbReference>
<keyword evidence="2" id="KW-0067">ATP-binding</keyword>
<evidence type="ECO:0000256" key="1">
    <source>
        <dbReference type="ARBA" id="ARBA00022741"/>
    </source>
</evidence>
<dbReference type="CDD" id="cd00130">
    <property type="entry name" value="PAS"/>
    <property type="match status" value="1"/>
</dbReference>
<dbReference type="EMBL" id="PGET01000001">
    <property type="protein sequence ID" value="PJJ29414.1"/>
    <property type="molecule type" value="Genomic_DNA"/>
</dbReference>
<dbReference type="InterPro" id="IPR009057">
    <property type="entry name" value="Homeodomain-like_sf"/>
</dbReference>
<dbReference type="Pfam" id="PF00158">
    <property type="entry name" value="Sigma54_activat"/>
    <property type="match status" value="1"/>
</dbReference>
<protein>
    <submittedName>
        <fullName evidence="8">Transcriptional regulator with PAS, ATPase and Fis domain</fullName>
    </submittedName>
</protein>
<dbReference type="PRINTS" id="PR01590">
    <property type="entry name" value="HTHFIS"/>
</dbReference>
<dbReference type="InterPro" id="IPR035965">
    <property type="entry name" value="PAS-like_dom_sf"/>
</dbReference>
<keyword evidence="3" id="KW-0805">Transcription regulation</keyword>
<dbReference type="InterPro" id="IPR058031">
    <property type="entry name" value="AAA_lid_NorR"/>
</dbReference>
<dbReference type="PANTHER" id="PTHR32071:SF57">
    <property type="entry name" value="C4-DICARBOXYLATE TRANSPORT TRANSCRIPTIONAL REGULATORY PROTEIN DCTD"/>
    <property type="match status" value="1"/>
</dbReference>
<dbReference type="Proteomes" id="UP000231092">
    <property type="component" value="Unassembled WGS sequence"/>
</dbReference>
<proteinExistence type="predicted"/>
<dbReference type="RefSeq" id="WP_100305804.1">
    <property type="nucleotide sequence ID" value="NZ_PGET01000001.1"/>
</dbReference>
<dbReference type="Gene3D" id="3.40.50.10660">
    <property type="entry name" value="PrpR receptor domain-like"/>
    <property type="match status" value="1"/>
</dbReference>
<dbReference type="PROSITE" id="PS50112">
    <property type="entry name" value="PAS"/>
    <property type="match status" value="1"/>
</dbReference>
<dbReference type="Pfam" id="PF06506">
    <property type="entry name" value="PrpR_N"/>
    <property type="match status" value="1"/>
</dbReference>
<reference evidence="8 9" key="1">
    <citation type="submission" date="2017-11" db="EMBL/GenBank/DDBJ databases">
        <title>Understudied soil microbes with underappreciated capabilities: Untangling the Clostridium saccharolyticum group.</title>
        <authorList>
            <person name="Leschine S."/>
        </authorList>
    </citation>
    <scope>NUCLEOTIDE SEQUENCE [LARGE SCALE GENOMIC DNA]</scope>
    <source>
        <strain evidence="8 9">18A</strain>
    </source>
</reference>
<evidence type="ECO:0000256" key="2">
    <source>
        <dbReference type="ARBA" id="ARBA00022840"/>
    </source>
</evidence>
<gene>
    <name evidence="8" type="ORF">H171_2955</name>
</gene>
<dbReference type="PROSITE" id="PS50045">
    <property type="entry name" value="SIGMA54_INTERACT_4"/>
    <property type="match status" value="1"/>
</dbReference>
<organism evidence="8 9">
    <name type="scientific">[Clostridium] celerecrescens 18A</name>
    <dbReference type="NCBI Taxonomy" id="1286362"/>
    <lineage>
        <taxon>Bacteria</taxon>
        <taxon>Bacillati</taxon>
        <taxon>Bacillota</taxon>
        <taxon>Clostridia</taxon>
        <taxon>Lachnospirales</taxon>
        <taxon>Lachnospiraceae</taxon>
        <taxon>Lacrimispora</taxon>
    </lineage>
</organism>
<dbReference type="SMART" id="SM00091">
    <property type="entry name" value="PAS"/>
    <property type="match status" value="1"/>
</dbReference>
<sequence>MGKIALLVSREEMLHQAHNILQEKKYEISEMRVIKTEDAVSEARRSIGAGASIIIARGLQASLMKQYTDIPVVEIVITAQEMALLVNKAKQILKNETPVIGVVGFRNMFCDMSYFDLIYGIEMRTYFADKSHLLEDMARQAISDKVDLIIGGDTAVSIAGEAGLPSLFLSNTEDSLRNALSMAESMDYAMGIEKRNAAQIETLLDHSFSGVVRLDASGTIMDLNPMMEDILQIKKEEVLGKAASEILPELGKDFGKEPYSLFMEINRSSVFAVVAPVVIDQRTEGAILTCHRMKKRRSLEPDSRGKSLAKGFIALGEFDDILQESQAMQECLRLAKLYALSEKAVMIEGEAGTEKRLLAQSIHNAGLQKDGPFVALSCDGIGDEGQFDMIFGDKGAVAQAKGGSLLLEEVQCLTRSNQYRLCQLIRYKSRLGKDGVRDPGADVRVMVTTDVPLSELAEDGAMREDLYYLLIGLTVRIPPLRERKEDLERKLTESLRSCCEHYSRFHVLTHGARKLLLNYSWEGNLLQVESFCERLILTANKRSIDEGFTELVIKELYPRSHNPQEGKDQEDHAGEKPVPEEAKKIAETLLRFGGSREETAKALGISKTTLWRKRKKYHLK</sequence>
<dbReference type="SUPFAM" id="SSF159800">
    <property type="entry name" value="PrpR receptor domain-like"/>
    <property type="match status" value="1"/>
</dbReference>
<dbReference type="GO" id="GO:0043565">
    <property type="term" value="F:sequence-specific DNA binding"/>
    <property type="evidence" value="ECO:0007669"/>
    <property type="project" value="InterPro"/>
</dbReference>
<dbReference type="Pfam" id="PF25601">
    <property type="entry name" value="AAA_lid_14"/>
    <property type="match status" value="1"/>
</dbReference>
<dbReference type="Gene3D" id="1.10.8.60">
    <property type="match status" value="1"/>
</dbReference>
<comment type="caution">
    <text evidence="8">The sequence shown here is derived from an EMBL/GenBank/DDBJ whole genome shotgun (WGS) entry which is preliminary data.</text>
</comment>
<evidence type="ECO:0000313" key="9">
    <source>
        <dbReference type="Proteomes" id="UP000231092"/>
    </source>
</evidence>
<feature type="domain" description="PAS" evidence="7">
    <location>
        <begin position="196"/>
        <end position="249"/>
    </location>
</feature>
<dbReference type="Pfam" id="PF02954">
    <property type="entry name" value="HTH_8"/>
    <property type="match status" value="1"/>
</dbReference>
<dbReference type="Gene3D" id="3.30.450.20">
    <property type="entry name" value="PAS domain"/>
    <property type="match status" value="1"/>
</dbReference>
<dbReference type="CDD" id="cd00009">
    <property type="entry name" value="AAA"/>
    <property type="match status" value="1"/>
</dbReference>
<dbReference type="GO" id="GO:0000156">
    <property type="term" value="F:phosphorelay response regulator activity"/>
    <property type="evidence" value="ECO:0007669"/>
    <property type="project" value="InterPro"/>
</dbReference>
<name>A0A2M8Z7J4_9FIRM</name>
<evidence type="ECO:0000259" key="6">
    <source>
        <dbReference type="PROSITE" id="PS50045"/>
    </source>
</evidence>
<dbReference type="AlphaFoldDB" id="A0A2M8Z7J4"/>
<dbReference type="Gene3D" id="3.40.50.300">
    <property type="entry name" value="P-loop containing nucleotide triphosphate hydrolases"/>
    <property type="match status" value="1"/>
</dbReference>
<dbReference type="InterPro" id="IPR002197">
    <property type="entry name" value="HTH_Fis"/>
</dbReference>
<feature type="region of interest" description="Disordered" evidence="5">
    <location>
        <begin position="559"/>
        <end position="580"/>
    </location>
</feature>
<dbReference type="InterPro" id="IPR002078">
    <property type="entry name" value="Sigma_54_int"/>
</dbReference>
<dbReference type="InterPro" id="IPR000014">
    <property type="entry name" value="PAS"/>
</dbReference>
<dbReference type="OrthoDB" id="9764280at2"/>
<accession>A0A2M8Z7J4</accession>
<evidence type="ECO:0000256" key="5">
    <source>
        <dbReference type="SAM" id="MobiDB-lite"/>
    </source>
</evidence>
<dbReference type="InterPro" id="IPR010524">
    <property type="entry name" value="Sig_transdc_resp-reg_PrpR_N"/>
</dbReference>
<keyword evidence="1" id="KW-0547">Nucleotide-binding</keyword>
<feature type="domain" description="Sigma-54 factor interaction" evidence="6">
    <location>
        <begin position="321"/>
        <end position="537"/>
    </location>
</feature>
<keyword evidence="4" id="KW-0804">Transcription</keyword>
<evidence type="ECO:0000313" key="8">
    <source>
        <dbReference type="EMBL" id="PJJ29414.1"/>
    </source>
</evidence>
<dbReference type="InterPro" id="IPR013767">
    <property type="entry name" value="PAS_fold"/>
</dbReference>
<dbReference type="Gene3D" id="3.40.50.2300">
    <property type="match status" value="1"/>
</dbReference>
<dbReference type="SUPFAM" id="SSF55785">
    <property type="entry name" value="PYP-like sensor domain (PAS domain)"/>
    <property type="match status" value="1"/>
</dbReference>
<evidence type="ECO:0000256" key="3">
    <source>
        <dbReference type="ARBA" id="ARBA00023015"/>
    </source>
</evidence>
<dbReference type="GO" id="GO:0005524">
    <property type="term" value="F:ATP binding"/>
    <property type="evidence" value="ECO:0007669"/>
    <property type="project" value="UniProtKB-KW"/>
</dbReference>